<sequence>MACCGKNGSNLGWATPLDAFNSGEDGREGLLYVIAVVPDHSRKFIPPSCLPQPLVRVAERNILATAGPDYLATIDADPESATYSQAGRIVIARTPVPYKGDELHHSGWNACSSCFGDKSGKARKYLVTPALASSRVYAFDVATDPRKPSLAKIVEPEEIKKTGLSYLHSSHCLADGNVMISGMGDPEGNNKGGFVLLDGETFKARAAADSTWSQDTTEFGYDFWYQPHHDLLVSTSWGAPSEFFKGFNPAEVATKYGDQLYIWSWKERELVQKISLGSDGLIPLETRFLHDPWKAHGYVGAALSSNVIHISKEVNGSVSWKTNVAIKQPWVKVEGWVLPEMPPLITDILISLDDKYLYFSNWLRGDLVQYDISDPANPKFSNRIWLGGSLRKGGPVKVIEGLPEDSPEQPEVPTVKGVELQGGPQMIQLSLDGRRLYVTNSLFSPWDHQFYPDMPKKGSQLIRVDVDLENGGALSLNPDFLVDFGAEPEGPALAHETRYPGGDCSSDIWVVETDPAYAEKVAAS</sequence>
<dbReference type="OMA" id="AYDFWWH"/>
<accession>E1Z6B6</accession>
<evidence type="ECO:0000256" key="2">
    <source>
        <dbReference type="ARBA" id="ARBA00023266"/>
    </source>
</evidence>
<dbReference type="Pfam" id="PF05694">
    <property type="entry name" value="SBP56"/>
    <property type="match status" value="1"/>
</dbReference>
<evidence type="ECO:0000256" key="1">
    <source>
        <dbReference type="ARBA" id="ARBA00005606"/>
    </source>
</evidence>
<dbReference type="PANTHER" id="PTHR23300:SF0">
    <property type="entry name" value="METHANETHIOL OXIDASE"/>
    <property type="match status" value="1"/>
</dbReference>
<evidence type="ECO:0000313" key="3">
    <source>
        <dbReference type="EMBL" id="EFN58620.1"/>
    </source>
</evidence>
<dbReference type="GeneID" id="17358189"/>
<dbReference type="InterPro" id="IPR008826">
    <property type="entry name" value="Se-bd"/>
</dbReference>
<comment type="similarity">
    <text evidence="1">Belongs to the selenium-binding protein family.</text>
</comment>
<dbReference type="STRING" id="554065.E1Z6B6"/>
<keyword evidence="2" id="KW-0711">Selenium</keyword>
<dbReference type="InParanoid" id="E1Z6B6"/>
<dbReference type="SUPFAM" id="SSF75011">
    <property type="entry name" value="3-carboxy-cis,cis-mucoante lactonizing enzyme"/>
    <property type="match status" value="1"/>
</dbReference>
<keyword evidence="4" id="KW-1185">Reference proteome</keyword>
<dbReference type="OrthoDB" id="10252446at2759"/>
<name>E1Z6B6_CHLVA</name>
<dbReference type="Proteomes" id="UP000008141">
    <property type="component" value="Unassembled WGS sequence"/>
</dbReference>
<dbReference type="FunCoup" id="E1Z6B6">
    <property type="interactions" value="884"/>
</dbReference>
<proteinExistence type="inferred from homology"/>
<gene>
    <name evidence="3" type="ORF">CHLNCDRAFT_19492</name>
</gene>
<dbReference type="eggNOG" id="KOG0918">
    <property type="taxonomic scope" value="Eukaryota"/>
</dbReference>
<reference evidence="3 4" key="1">
    <citation type="journal article" date="2010" name="Plant Cell">
        <title>The Chlorella variabilis NC64A genome reveals adaptation to photosymbiosis, coevolution with viruses, and cryptic sex.</title>
        <authorList>
            <person name="Blanc G."/>
            <person name="Duncan G."/>
            <person name="Agarkova I."/>
            <person name="Borodovsky M."/>
            <person name="Gurnon J."/>
            <person name="Kuo A."/>
            <person name="Lindquist E."/>
            <person name="Lucas S."/>
            <person name="Pangilinan J."/>
            <person name="Polle J."/>
            <person name="Salamov A."/>
            <person name="Terry A."/>
            <person name="Yamada T."/>
            <person name="Dunigan D.D."/>
            <person name="Grigoriev I.V."/>
            <person name="Claverie J.M."/>
            <person name="Van Etten J.L."/>
        </authorList>
    </citation>
    <scope>NUCLEOTIDE SEQUENCE [LARGE SCALE GENOMIC DNA]</scope>
    <source>
        <strain evidence="3 4">NC64A</strain>
    </source>
</reference>
<dbReference type="PANTHER" id="PTHR23300">
    <property type="entry name" value="METHANETHIOL OXIDASE"/>
    <property type="match status" value="1"/>
</dbReference>
<dbReference type="EMBL" id="GL433837">
    <property type="protein sequence ID" value="EFN58620.1"/>
    <property type="molecule type" value="Genomic_DNA"/>
</dbReference>
<dbReference type="GO" id="GO:0008430">
    <property type="term" value="F:selenium binding"/>
    <property type="evidence" value="ECO:0007669"/>
    <property type="project" value="InterPro"/>
</dbReference>
<organism evidence="4">
    <name type="scientific">Chlorella variabilis</name>
    <name type="common">Green alga</name>
    <dbReference type="NCBI Taxonomy" id="554065"/>
    <lineage>
        <taxon>Eukaryota</taxon>
        <taxon>Viridiplantae</taxon>
        <taxon>Chlorophyta</taxon>
        <taxon>core chlorophytes</taxon>
        <taxon>Trebouxiophyceae</taxon>
        <taxon>Chlorellales</taxon>
        <taxon>Chlorellaceae</taxon>
        <taxon>Chlorella clade</taxon>
        <taxon>Chlorella</taxon>
    </lineage>
</organism>
<protein>
    <recommendedName>
        <fullName evidence="5">Methanethiol oxidase</fullName>
    </recommendedName>
</protein>
<dbReference type="KEGG" id="cvr:CHLNCDRAFT_19492"/>
<evidence type="ECO:0000313" key="4">
    <source>
        <dbReference type="Proteomes" id="UP000008141"/>
    </source>
</evidence>
<evidence type="ECO:0008006" key="5">
    <source>
        <dbReference type="Google" id="ProtNLM"/>
    </source>
</evidence>
<dbReference type="AlphaFoldDB" id="E1Z6B6"/>
<dbReference type="RefSeq" id="XP_005850722.1">
    <property type="nucleotide sequence ID" value="XM_005850660.1"/>
</dbReference>